<proteinExistence type="inferred from homology"/>
<dbReference type="InterPro" id="IPR029510">
    <property type="entry name" value="Ald_DH_CS_GLU"/>
</dbReference>
<dbReference type="SUPFAM" id="SSF53720">
    <property type="entry name" value="ALDH-like"/>
    <property type="match status" value="1"/>
</dbReference>
<gene>
    <name evidence="6" type="ORF">A6K24_00295</name>
</gene>
<dbReference type="Gene3D" id="3.40.605.10">
    <property type="entry name" value="Aldehyde Dehydrogenase, Chain A, domain 1"/>
    <property type="match status" value="1"/>
</dbReference>
<organism evidence="6 7">
    <name type="scientific">Metabacillus litoralis</name>
    <dbReference type="NCBI Taxonomy" id="152268"/>
    <lineage>
        <taxon>Bacteria</taxon>
        <taxon>Bacillati</taxon>
        <taxon>Bacillota</taxon>
        <taxon>Bacilli</taxon>
        <taxon>Bacillales</taxon>
        <taxon>Bacillaceae</taxon>
        <taxon>Metabacillus</taxon>
    </lineage>
</organism>
<dbReference type="GO" id="GO:0016620">
    <property type="term" value="F:oxidoreductase activity, acting on the aldehyde or oxo group of donors, NAD or NADP as acceptor"/>
    <property type="evidence" value="ECO:0007669"/>
    <property type="project" value="InterPro"/>
</dbReference>
<evidence type="ECO:0000256" key="2">
    <source>
        <dbReference type="ARBA" id="ARBA00023002"/>
    </source>
</evidence>
<dbReference type="Gene3D" id="3.40.309.10">
    <property type="entry name" value="Aldehyde Dehydrogenase, Chain A, domain 2"/>
    <property type="match status" value="1"/>
</dbReference>
<dbReference type="OrthoDB" id="9762913at2"/>
<keyword evidence="2 4" id="KW-0560">Oxidoreductase</keyword>
<dbReference type="InterPro" id="IPR016161">
    <property type="entry name" value="Ald_DH/histidinol_DH"/>
</dbReference>
<evidence type="ECO:0000313" key="7">
    <source>
        <dbReference type="Proteomes" id="UP000078534"/>
    </source>
</evidence>
<keyword evidence="7" id="KW-1185">Reference proteome</keyword>
<comment type="similarity">
    <text evidence="1 4">Belongs to the aldehyde dehydrogenase family.</text>
</comment>
<dbReference type="InterPro" id="IPR050740">
    <property type="entry name" value="Aldehyde_DH_Superfamily"/>
</dbReference>
<comment type="caution">
    <text evidence="6">The sequence shown here is derived from an EMBL/GenBank/DDBJ whole genome shotgun (WGS) entry which is preliminary data.</text>
</comment>
<dbReference type="InterPro" id="IPR016163">
    <property type="entry name" value="Ald_DH_C"/>
</dbReference>
<dbReference type="Proteomes" id="UP000078534">
    <property type="component" value="Unassembled WGS sequence"/>
</dbReference>
<accession>A0A179T4W0</accession>
<dbReference type="PANTHER" id="PTHR43353:SF5">
    <property type="entry name" value="SUCCINATE-SEMIALDEHYDE DEHYDROGENASE, MITOCHONDRIAL"/>
    <property type="match status" value="1"/>
</dbReference>
<dbReference type="InterPro" id="IPR016162">
    <property type="entry name" value="Ald_DH_N"/>
</dbReference>
<evidence type="ECO:0000256" key="4">
    <source>
        <dbReference type="RuleBase" id="RU003345"/>
    </source>
</evidence>
<dbReference type="FunFam" id="3.40.605.10:FF:000007">
    <property type="entry name" value="NAD/NADP-dependent betaine aldehyde dehydrogenase"/>
    <property type="match status" value="1"/>
</dbReference>
<dbReference type="InterPro" id="IPR015590">
    <property type="entry name" value="Aldehyde_DH_dom"/>
</dbReference>
<evidence type="ECO:0000259" key="5">
    <source>
        <dbReference type="Pfam" id="PF00171"/>
    </source>
</evidence>
<sequence length="487" mass="52739">MEAIKNSYIKVNNYINGKWVPSSNNETITRENPANVEEIVSIAPNSTEEDANNAVEAAQEAFKSWSKISPINRGKYLYRFAEILEAQKDEVAELLTKEQGKPLNESLGEINKTISEVLYTAGEGSRLSGETLPSERDNVNIRTIRIPKGVIAAISPWNFPLVTPLRKIAPALVAGNTVVFKPASLTVAMGAKIVELFEQAGLPKGVLNLIIGSGSRVGNQIVNHPKVKGITFTGSTGVGSNIYEQASKRLVQVQLEMGGKNAAIIYDYDDIEGAIGQIVPASFAAAGQRCTSISRIIVNEKDIDQVVSALKKKTETYVIGDGLEKETTFGPLVSKDQLETTQKYVQIGQEEGATLIAGGNVSVQKTKGYFFEPTIFTNVKPNTRIARDEIFGPILVVMTATSFNEALDICNDTEYGLAASCFTQNKTYQDLFVSQVNSGMIHINNGTISESHVPFGGLKHSAIGPYSIGSTAKDFFTDIKVVYDATP</sequence>
<name>A0A179T4W0_9BACI</name>
<evidence type="ECO:0000256" key="3">
    <source>
        <dbReference type="PROSITE-ProRule" id="PRU10007"/>
    </source>
</evidence>
<protein>
    <recommendedName>
        <fullName evidence="5">Aldehyde dehydrogenase domain-containing protein</fullName>
    </recommendedName>
</protein>
<feature type="active site" evidence="3">
    <location>
        <position position="256"/>
    </location>
</feature>
<dbReference type="RefSeq" id="WP_066323752.1">
    <property type="nucleotide sequence ID" value="NZ_LWSG01000001.1"/>
</dbReference>
<dbReference type="PANTHER" id="PTHR43353">
    <property type="entry name" value="SUCCINATE-SEMIALDEHYDE DEHYDROGENASE, MITOCHONDRIAL"/>
    <property type="match status" value="1"/>
</dbReference>
<evidence type="ECO:0000313" key="6">
    <source>
        <dbReference type="EMBL" id="OAS89045.1"/>
    </source>
</evidence>
<dbReference type="EMBL" id="LWSG01000001">
    <property type="protein sequence ID" value="OAS89045.1"/>
    <property type="molecule type" value="Genomic_DNA"/>
</dbReference>
<feature type="domain" description="Aldehyde dehydrogenase" evidence="5">
    <location>
        <begin position="19"/>
        <end position="482"/>
    </location>
</feature>
<evidence type="ECO:0000256" key="1">
    <source>
        <dbReference type="ARBA" id="ARBA00009986"/>
    </source>
</evidence>
<dbReference type="AlphaFoldDB" id="A0A179T4W0"/>
<dbReference type="Pfam" id="PF00171">
    <property type="entry name" value="Aldedh"/>
    <property type="match status" value="1"/>
</dbReference>
<dbReference type="PROSITE" id="PS00687">
    <property type="entry name" value="ALDEHYDE_DEHYDR_GLU"/>
    <property type="match status" value="1"/>
</dbReference>
<reference evidence="7" key="1">
    <citation type="submission" date="2016-04" db="EMBL/GenBank/DDBJ databases">
        <authorList>
            <person name="Lyu Z."/>
            <person name="Lyu W."/>
        </authorList>
    </citation>
    <scope>NUCLEOTIDE SEQUENCE [LARGE SCALE GENOMIC DNA]</scope>
    <source>
        <strain evidence="7">C44</strain>
    </source>
</reference>
<dbReference type="STRING" id="152268.A6K24_00295"/>